<dbReference type="PROSITE" id="PS50297">
    <property type="entry name" value="ANK_REP_REGION"/>
    <property type="match status" value="1"/>
</dbReference>
<evidence type="ECO:0000256" key="5">
    <source>
        <dbReference type="SAM" id="MobiDB-lite"/>
    </source>
</evidence>
<feature type="region of interest" description="Disordered" evidence="5">
    <location>
        <begin position="307"/>
        <end position="332"/>
    </location>
</feature>
<keyword evidence="3" id="KW-0175">Coiled coil</keyword>
<feature type="region of interest" description="Disordered" evidence="5">
    <location>
        <begin position="855"/>
        <end position="903"/>
    </location>
</feature>
<name>A0A9W7X3H8_TRIRA</name>
<keyword evidence="1" id="KW-0677">Repeat</keyword>
<dbReference type="Gene3D" id="1.25.40.20">
    <property type="entry name" value="Ankyrin repeat-containing domain"/>
    <property type="match status" value="1"/>
</dbReference>
<dbReference type="PANTHER" id="PTHR24168:SF19">
    <property type="entry name" value="KN MOTIF AND ANKYRIN REPEAT DOMAIN-CONTAINING PROTEIN 1"/>
    <property type="match status" value="1"/>
</dbReference>
<dbReference type="Pfam" id="PF12796">
    <property type="entry name" value="Ank_2"/>
    <property type="match status" value="1"/>
</dbReference>
<evidence type="ECO:0000256" key="4">
    <source>
        <dbReference type="PROSITE-ProRule" id="PRU00023"/>
    </source>
</evidence>
<evidence type="ECO:0000256" key="1">
    <source>
        <dbReference type="ARBA" id="ARBA00022737"/>
    </source>
</evidence>
<evidence type="ECO:0000313" key="7">
    <source>
        <dbReference type="Proteomes" id="UP001059041"/>
    </source>
</evidence>
<dbReference type="PROSITE" id="PS50088">
    <property type="entry name" value="ANK_REPEAT"/>
    <property type="match status" value="1"/>
</dbReference>
<feature type="compositionally biased region" description="Polar residues" evidence="5">
    <location>
        <begin position="800"/>
        <end position="809"/>
    </location>
</feature>
<dbReference type="InterPro" id="IPR047184">
    <property type="entry name" value="KANK1-4"/>
</dbReference>
<evidence type="ECO:0000313" key="6">
    <source>
        <dbReference type="EMBL" id="KAI7813338.1"/>
    </source>
</evidence>
<feature type="compositionally biased region" description="Basic and acidic residues" evidence="5">
    <location>
        <begin position="174"/>
        <end position="184"/>
    </location>
</feature>
<feature type="compositionally biased region" description="Polar residues" evidence="5">
    <location>
        <begin position="126"/>
        <end position="136"/>
    </location>
</feature>
<dbReference type="GO" id="GO:0030837">
    <property type="term" value="P:negative regulation of actin filament polymerization"/>
    <property type="evidence" value="ECO:0007669"/>
    <property type="project" value="InterPro"/>
</dbReference>
<feature type="region of interest" description="Disordered" evidence="5">
    <location>
        <begin position="174"/>
        <end position="207"/>
    </location>
</feature>
<dbReference type="InterPro" id="IPR021939">
    <property type="entry name" value="KN_motif"/>
</dbReference>
<evidence type="ECO:0000256" key="2">
    <source>
        <dbReference type="ARBA" id="ARBA00023043"/>
    </source>
</evidence>
<dbReference type="InterPro" id="IPR002110">
    <property type="entry name" value="Ankyrin_rpt"/>
</dbReference>
<keyword evidence="2 4" id="KW-0040">ANK repeat</keyword>
<keyword evidence="7" id="KW-1185">Reference proteome</keyword>
<dbReference type="EMBL" id="JAFHDT010000002">
    <property type="protein sequence ID" value="KAI7813338.1"/>
    <property type="molecule type" value="Genomic_DNA"/>
</dbReference>
<proteinExistence type="predicted"/>
<organism evidence="6 7">
    <name type="scientific">Triplophysa rosa</name>
    <name type="common">Cave loach</name>
    <dbReference type="NCBI Taxonomy" id="992332"/>
    <lineage>
        <taxon>Eukaryota</taxon>
        <taxon>Metazoa</taxon>
        <taxon>Chordata</taxon>
        <taxon>Craniata</taxon>
        <taxon>Vertebrata</taxon>
        <taxon>Euteleostomi</taxon>
        <taxon>Actinopterygii</taxon>
        <taxon>Neopterygii</taxon>
        <taxon>Teleostei</taxon>
        <taxon>Ostariophysi</taxon>
        <taxon>Cypriniformes</taxon>
        <taxon>Nemacheilidae</taxon>
        <taxon>Triplophysa</taxon>
    </lineage>
</organism>
<feature type="compositionally biased region" description="Polar residues" evidence="5">
    <location>
        <begin position="820"/>
        <end position="831"/>
    </location>
</feature>
<feature type="compositionally biased region" description="Low complexity" evidence="5">
    <location>
        <begin position="79"/>
        <end position="108"/>
    </location>
</feature>
<dbReference type="SUPFAM" id="SSF48403">
    <property type="entry name" value="Ankyrin repeat"/>
    <property type="match status" value="1"/>
</dbReference>
<dbReference type="GO" id="GO:0005737">
    <property type="term" value="C:cytoplasm"/>
    <property type="evidence" value="ECO:0007669"/>
    <property type="project" value="TreeGrafter"/>
</dbReference>
<comment type="caution">
    <text evidence="6">The sequence shown here is derived from an EMBL/GenBank/DDBJ whole genome shotgun (WGS) entry which is preliminary data.</text>
</comment>
<dbReference type="SMART" id="SM00248">
    <property type="entry name" value="ANK"/>
    <property type="match status" value="2"/>
</dbReference>
<dbReference type="GO" id="GO:0005856">
    <property type="term" value="C:cytoskeleton"/>
    <property type="evidence" value="ECO:0007669"/>
    <property type="project" value="TreeGrafter"/>
</dbReference>
<feature type="compositionally biased region" description="Basic and acidic residues" evidence="5">
    <location>
        <begin position="882"/>
        <end position="901"/>
    </location>
</feature>
<feature type="compositionally biased region" description="Polar residues" evidence="5">
    <location>
        <begin position="194"/>
        <end position="207"/>
    </location>
</feature>
<feature type="compositionally biased region" description="Basic and acidic residues" evidence="5">
    <location>
        <begin position="317"/>
        <end position="332"/>
    </location>
</feature>
<sequence>MTQETHFCFKRQEWSEILSDTYQNRPLSIDTPYGYQLDLDFVKYVNEIERSDTIRRLDFRKRPREANPASEPQSNINPSRWTSSESLSSVSSDEAQKTSLSTSSSASIIRRRPPLPHHHSKPKSSNQGPEVSQGPSASRVGSDGTPPPATQHLTQTTPNPVVEKTLMETCKRLENEKGSRAEPHPRRRLASFSGLGSSGTQSPYTSLAGLNQIRTQRIYKDAKMMLLDPPSQGPLLVGSSHKISPLNSGRASPVSSISPLQLHIVRDQMATALERLKDLEEQVKVIPVLQVKISVLQEEKRQLTSLIKNQDDQQSDGVKESSNESSKDMDGLEHSDLSVLTEFKQLSVEMQLLEKNIQDARLETQQSSGLGKKVLKSVAVGNDFYEGETKSVSISNTKTMLGMASDKEVESEFQQKNIELLTDRIQMLEAQIKDALLKAEMGRLRSELREAEARNRSDKSSTTQPQVKSISIQTGSQTRTLGVGNHKHLVKSSVGEGPEQVSIAVGVSCTPTMTSVSSGPDTPIEEWEVHRRVERKDQCVGSIPVATCNQGMITLEMLEKRNVSCQTVRSGDRMLNVNVVKSLASQGTVTDTVRRSDFAVMVVPQTTSQRTSTPVCMVSRSTSTLQACVTEVSTNTKHMLTRGRHTNTAHATTRSLAVGDGKVCDRVSAVQMLSVSVGTPAFLERSATPGLLKVMTRDIGVGLTNINENVLIGLRTQNIACGPSRLPDPVKTRSIGVEVGDGRIRDAEGHMYPQLEPGLDHYIDRMQRLLKEQQDLLTDSQSGSKDEVTLQSHGHVDTQVVVTGQSQTPKVDDSARTKQKNTTEQQMSTALHDSPSDDRFLRSIMKRKNINQISTDGVNIPKPAPRGGPRYGSIEVSLSEGGDSKEEEKKRQKRQKEENAKAEVTFPKRKERYKFGAKMLSACQTLEVYLSGSKTISNRELRSSLNTVQQEWFCVSSQKRACPQNVEDFLSACRLVSPDVLCYVANMADQNGNTALHYSVSHSNFSIVKILLAAGVCNIDHQNRAGYTPIMLASLAAVETNEDMMLVKELFSRGDVNAKASQVSLRLFV</sequence>
<feature type="region of interest" description="Disordered" evidence="5">
    <location>
        <begin position="59"/>
        <end position="162"/>
    </location>
</feature>
<feature type="compositionally biased region" description="Basic residues" evidence="5">
    <location>
        <begin position="109"/>
        <end position="122"/>
    </location>
</feature>
<feature type="repeat" description="ANK" evidence="4">
    <location>
        <begin position="991"/>
        <end position="1016"/>
    </location>
</feature>
<gene>
    <name evidence="6" type="ORF">IRJ41_016656</name>
</gene>
<feature type="region of interest" description="Disordered" evidence="5">
    <location>
        <begin position="776"/>
        <end position="838"/>
    </location>
</feature>
<protein>
    <submittedName>
        <fullName evidence="6">KN motif and ankyrin repeat domain-containing protein 1</fullName>
    </submittedName>
</protein>
<feature type="compositionally biased region" description="Polar residues" evidence="5">
    <location>
        <begin position="460"/>
        <end position="480"/>
    </location>
</feature>
<feature type="region of interest" description="Disordered" evidence="5">
    <location>
        <begin position="448"/>
        <end position="482"/>
    </location>
</feature>
<feature type="compositionally biased region" description="Basic and acidic residues" evidence="5">
    <location>
        <begin position="448"/>
        <end position="459"/>
    </location>
</feature>
<dbReference type="AlphaFoldDB" id="A0A9W7X3H8"/>
<accession>A0A9W7X3H8</accession>
<evidence type="ECO:0000256" key="3">
    <source>
        <dbReference type="ARBA" id="ARBA00023054"/>
    </source>
</evidence>
<dbReference type="Proteomes" id="UP001059041">
    <property type="component" value="Linkage Group LG2"/>
</dbReference>
<dbReference type="InterPro" id="IPR036770">
    <property type="entry name" value="Ankyrin_rpt-contain_sf"/>
</dbReference>
<dbReference type="Pfam" id="PF12075">
    <property type="entry name" value="KN_motif"/>
    <property type="match status" value="1"/>
</dbReference>
<dbReference type="PANTHER" id="PTHR24168">
    <property type="entry name" value="KN MOTIF AND ANKYRIN REPEAT DOMAIN-CONTAINING"/>
    <property type="match status" value="1"/>
</dbReference>
<reference evidence="6" key="1">
    <citation type="submission" date="2021-02" db="EMBL/GenBank/DDBJ databases">
        <title>Comparative genomics reveals that relaxation of natural selection precedes convergent phenotypic evolution of cavefish.</title>
        <authorList>
            <person name="Peng Z."/>
        </authorList>
    </citation>
    <scope>NUCLEOTIDE SEQUENCE</scope>
    <source>
        <tissue evidence="6">Muscle</tissue>
    </source>
</reference>